<reference evidence="2" key="1">
    <citation type="journal article" date="2019" name="Int. J. Syst. Evol. Microbiol.">
        <title>The Global Catalogue of Microorganisms (GCM) 10K type strain sequencing project: providing services to taxonomists for standard genome sequencing and annotation.</title>
        <authorList>
            <consortium name="The Broad Institute Genomics Platform"/>
            <consortium name="The Broad Institute Genome Sequencing Center for Infectious Disease"/>
            <person name="Wu L."/>
            <person name="Ma J."/>
        </authorList>
    </citation>
    <scope>NUCLEOTIDE SEQUENCE [LARGE SCALE GENOMIC DNA]</scope>
    <source>
        <strain evidence="2">CGMCC 1.12702</strain>
    </source>
</reference>
<keyword evidence="2" id="KW-1185">Reference proteome</keyword>
<organism evidence="1 2">
    <name type="scientific">Sphingomonas arantia</name>
    <dbReference type="NCBI Taxonomy" id="1460676"/>
    <lineage>
        <taxon>Bacteria</taxon>
        <taxon>Pseudomonadati</taxon>
        <taxon>Pseudomonadota</taxon>
        <taxon>Alphaproteobacteria</taxon>
        <taxon>Sphingomonadales</taxon>
        <taxon>Sphingomonadaceae</taxon>
        <taxon>Sphingomonas</taxon>
    </lineage>
</organism>
<protein>
    <recommendedName>
        <fullName evidence="3">DUF3945 domain-containing protein</fullName>
    </recommendedName>
</protein>
<proteinExistence type="predicted"/>
<dbReference type="RefSeq" id="WP_380927611.1">
    <property type="nucleotide sequence ID" value="NZ_JBHUGS010000001.1"/>
</dbReference>
<evidence type="ECO:0000313" key="2">
    <source>
        <dbReference type="Proteomes" id="UP001597400"/>
    </source>
</evidence>
<name>A0ABW4TTR9_9SPHN</name>
<accession>A0ABW4TTR9</accession>
<sequence length="198" mass="21719">MAANEKNLKFRTLGNRTEISVSKAKRFPKKFGSGAEEGVLVGNLSGDLVRFVTAPTLKGQSPKSAIFHWRAKGKKGKKGNYVEFTSLTKGPVLEVDTGTLQANEPELSRIEERLTVGERVKKLGVEPGKRLSADEALTAKRGIVMYSLDLFSSEREAEVFLQAKNFDGTGVTGEQLIQDGRTGRVISRLDELRFGFQG</sequence>
<dbReference type="Proteomes" id="UP001597400">
    <property type="component" value="Unassembled WGS sequence"/>
</dbReference>
<dbReference type="EMBL" id="JBHUGS010000001">
    <property type="protein sequence ID" value="MFD1949903.1"/>
    <property type="molecule type" value="Genomic_DNA"/>
</dbReference>
<comment type="caution">
    <text evidence="1">The sequence shown here is derived from an EMBL/GenBank/DDBJ whole genome shotgun (WGS) entry which is preliminary data.</text>
</comment>
<evidence type="ECO:0008006" key="3">
    <source>
        <dbReference type="Google" id="ProtNLM"/>
    </source>
</evidence>
<gene>
    <name evidence="1" type="ORF">ACFSGX_03855</name>
</gene>
<evidence type="ECO:0000313" key="1">
    <source>
        <dbReference type="EMBL" id="MFD1949903.1"/>
    </source>
</evidence>